<dbReference type="STRING" id="411473.RUMCAL_00283"/>
<evidence type="ECO:0000259" key="1">
    <source>
        <dbReference type="Pfam" id="PF09643"/>
    </source>
</evidence>
<evidence type="ECO:0000313" key="3">
    <source>
        <dbReference type="Proteomes" id="UP000016662"/>
    </source>
</evidence>
<dbReference type="eggNOG" id="ENOG5030XZT">
    <property type="taxonomic scope" value="Bacteria"/>
</dbReference>
<dbReference type="Gene3D" id="2.30.30.290">
    <property type="entry name" value="YopX-like domains"/>
    <property type="match status" value="1"/>
</dbReference>
<feature type="domain" description="YopX protein" evidence="1">
    <location>
        <begin position="34"/>
        <end position="120"/>
    </location>
</feature>
<name>U2KFB2_9FIRM</name>
<dbReference type="EMBL" id="AWVF01000031">
    <property type="protein sequence ID" value="ERJ97211.1"/>
    <property type="molecule type" value="Genomic_DNA"/>
</dbReference>
<protein>
    <recommendedName>
        <fullName evidence="1">YopX protein domain-containing protein</fullName>
    </recommendedName>
</protein>
<dbReference type="HOGENOM" id="CLU_1204086_0_0_9"/>
<organism evidence="2 3">
    <name type="scientific">Ruminococcus callidus ATCC 27760</name>
    <dbReference type="NCBI Taxonomy" id="411473"/>
    <lineage>
        <taxon>Bacteria</taxon>
        <taxon>Bacillati</taxon>
        <taxon>Bacillota</taxon>
        <taxon>Clostridia</taxon>
        <taxon>Eubacteriales</taxon>
        <taxon>Oscillospiraceae</taxon>
        <taxon>Ruminococcus</taxon>
    </lineage>
</organism>
<proteinExistence type="predicted"/>
<accession>U2KFB2</accession>
<dbReference type="InterPro" id="IPR019096">
    <property type="entry name" value="YopX_protein"/>
</dbReference>
<reference evidence="2 3" key="1">
    <citation type="submission" date="2013-07" db="EMBL/GenBank/DDBJ databases">
        <authorList>
            <person name="Weinstock G."/>
            <person name="Sodergren E."/>
            <person name="Wylie T."/>
            <person name="Fulton L."/>
            <person name="Fulton R."/>
            <person name="Fronick C."/>
            <person name="O'Laughlin M."/>
            <person name="Godfrey J."/>
            <person name="Miner T."/>
            <person name="Herter B."/>
            <person name="Appelbaum E."/>
            <person name="Cordes M."/>
            <person name="Lek S."/>
            <person name="Wollam A."/>
            <person name="Pepin K.H."/>
            <person name="Palsikar V.B."/>
            <person name="Mitreva M."/>
            <person name="Wilson R.K."/>
        </authorList>
    </citation>
    <scope>NUCLEOTIDE SEQUENCE [LARGE SCALE GENOMIC DNA]</scope>
    <source>
        <strain evidence="2 3">ATCC 27760</strain>
    </source>
</reference>
<keyword evidence="3" id="KW-1185">Reference proteome</keyword>
<dbReference type="Pfam" id="PF09643">
    <property type="entry name" value="YopX"/>
    <property type="match status" value="1"/>
</dbReference>
<evidence type="ECO:0000313" key="2">
    <source>
        <dbReference type="EMBL" id="ERJ97211.1"/>
    </source>
</evidence>
<sequence>MTIRPYRGKSLNGFWVEGMLVLKDEYAPNIHAIISQKSSFAYPVHEESIGQYTGLTDVNGTNIYEGDIVDILTENDEYGVVTYEDGGFVVKASTFVVDFMSNINGKDVEIIGNVFDNPRLVPSAVDESLLRAQMPEPQNGWFGKTSDDQWFVIIRQPNSDEYLMVYEDGGYDVGTVSEVFDESEHDFNRYGECIDGNKIIRLINTISFGHAKYIYEECPSDYKDVIWQRR</sequence>
<gene>
    <name evidence="2" type="ORF">RUMCAL_00283</name>
</gene>
<dbReference type="AlphaFoldDB" id="U2KFB2"/>
<dbReference type="InterPro" id="IPR023385">
    <property type="entry name" value="YopX-like_C"/>
</dbReference>
<dbReference type="Proteomes" id="UP000016662">
    <property type="component" value="Unassembled WGS sequence"/>
</dbReference>
<dbReference type="OrthoDB" id="1809393at2"/>
<dbReference type="RefSeq" id="WP_021681888.1">
    <property type="nucleotide sequence ID" value="NZ_KI260389.1"/>
</dbReference>
<dbReference type="SUPFAM" id="SSF159006">
    <property type="entry name" value="YopX-like"/>
    <property type="match status" value="1"/>
</dbReference>
<comment type="caution">
    <text evidence="2">The sequence shown here is derived from an EMBL/GenBank/DDBJ whole genome shotgun (WGS) entry which is preliminary data.</text>
</comment>